<dbReference type="CDD" id="cd06445">
    <property type="entry name" value="ATase"/>
    <property type="match status" value="1"/>
</dbReference>
<name>A0ABW2Q6R4_9MICO</name>
<dbReference type="Gene3D" id="1.10.10.10">
    <property type="entry name" value="Winged helix-like DNA-binding domain superfamily/Winged helix DNA-binding domain"/>
    <property type="match status" value="1"/>
</dbReference>
<dbReference type="InterPro" id="IPR036217">
    <property type="entry name" value="MethylDNA_cys_MeTrfase_DNAb"/>
</dbReference>
<dbReference type="SUPFAM" id="SSF46767">
    <property type="entry name" value="Methylated DNA-protein cysteine methyltransferase, C-terminal domain"/>
    <property type="match status" value="1"/>
</dbReference>
<dbReference type="PANTHER" id="PTHR42942">
    <property type="entry name" value="6-O-METHYLGUANINE DNA METHYLTRANSFERASE"/>
    <property type="match status" value="1"/>
</dbReference>
<comment type="caution">
    <text evidence="3">The sequence shown here is derived from an EMBL/GenBank/DDBJ whole genome shotgun (WGS) entry which is preliminary data.</text>
</comment>
<protein>
    <submittedName>
        <fullName evidence="3">MGMT family protein</fullName>
    </submittedName>
</protein>
<feature type="domain" description="Methylated-DNA-[protein]-cysteine S-methyltransferase DNA binding" evidence="2">
    <location>
        <begin position="13"/>
        <end position="75"/>
    </location>
</feature>
<dbReference type="InterPro" id="IPR014048">
    <property type="entry name" value="MethylDNA_cys_MeTrfase_DNA-bd"/>
</dbReference>
<dbReference type="RefSeq" id="WP_382393283.1">
    <property type="nucleotide sequence ID" value="NZ_JBHTCQ010000001.1"/>
</dbReference>
<dbReference type="Proteomes" id="UP001596455">
    <property type="component" value="Unassembled WGS sequence"/>
</dbReference>
<dbReference type="EMBL" id="JBHTCQ010000001">
    <property type="protein sequence ID" value="MFC7405183.1"/>
    <property type="molecule type" value="Genomic_DNA"/>
</dbReference>
<evidence type="ECO:0000259" key="2">
    <source>
        <dbReference type="Pfam" id="PF01035"/>
    </source>
</evidence>
<gene>
    <name evidence="3" type="ORF">ACFQQL_08690</name>
</gene>
<dbReference type="Pfam" id="PF01035">
    <property type="entry name" value="DNA_binding_1"/>
    <property type="match status" value="1"/>
</dbReference>
<dbReference type="InterPro" id="IPR036388">
    <property type="entry name" value="WH-like_DNA-bd_sf"/>
</dbReference>
<keyword evidence="1" id="KW-0227">DNA damage</keyword>
<dbReference type="InterPro" id="IPR052520">
    <property type="entry name" value="ATL_DNA_repair"/>
</dbReference>
<reference evidence="4" key="1">
    <citation type="journal article" date="2019" name="Int. J. Syst. Evol. Microbiol.">
        <title>The Global Catalogue of Microorganisms (GCM) 10K type strain sequencing project: providing services to taxonomists for standard genome sequencing and annotation.</title>
        <authorList>
            <consortium name="The Broad Institute Genomics Platform"/>
            <consortium name="The Broad Institute Genome Sequencing Center for Infectious Disease"/>
            <person name="Wu L."/>
            <person name="Ma J."/>
        </authorList>
    </citation>
    <scope>NUCLEOTIDE SEQUENCE [LARGE SCALE GENOMIC DNA]</scope>
    <source>
        <strain evidence="4">JCM 1490</strain>
    </source>
</reference>
<sequence length="121" mass="13208">MDPLNAERTELAELVLDVADQVPSGMVTTYGLVAEAVRAATGHGHPRHVGTVMATYGGEVPWWRVVRADGTLPRQLRARALEHYRAEGTPLSPLVPVRVDLERALWDAPAEWQVPLAGPRA</sequence>
<proteinExistence type="predicted"/>
<organism evidence="3 4">
    <name type="scientific">Georgenia alba</name>
    <dbReference type="NCBI Taxonomy" id="2233858"/>
    <lineage>
        <taxon>Bacteria</taxon>
        <taxon>Bacillati</taxon>
        <taxon>Actinomycetota</taxon>
        <taxon>Actinomycetes</taxon>
        <taxon>Micrococcales</taxon>
        <taxon>Bogoriellaceae</taxon>
        <taxon>Georgenia</taxon>
    </lineage>
</organism>
<accession>A0ABW2Q6R4</accession>
<evidence type="ECO:0000313" key="3">
    <source>
        <dbReference type="EMBL" id="MFC7405183.1"/>
    </source>
</evidence>
<evidence type="ECO:0000313" key="4">
    <source>
        <dbReference type="Proteomes" id="UP001596455"/>
    </source>
</evidence>
<dbReference type="PANTHER" id="PTHR42942:SF1">
    <property type="entry name" value="ALKYLTRANSFERASE-LIKE PROTEIN 1"/>
    <property type="match status" value="1"/>
</dbReference>
<evidence type="ECO:0000256" key="1">
    <source>
        <dbReference type="ARBA" id="ARBA00022763"/>
    </source>
</evidence>
<keyword evidence="4" id="KW-1185">Reference proteome</keyword>